<feature type="binding site" evidence="13">
    <location>
        <begin position="126"/>
        <end position="132"/>
    </location>
    <ligand>
        <name>ATP</name>
        <dbReference type="ChEBI" id="CHEBI:30616"/>
    </ligand>
</feature>
<dbReference type="Gene3D" id="3.40.1390.10">
    <property type="entry name" value="MurE/MurF, N-terminal domain"/>
    <property type="match status" value="1"/>
</dbReference>
<dbReference type="InterPro" id="IPR013221">
    <property type="entry name" value="Mur_ligase_cen"/>
</dbReference>
<dbReference type="InterPro" id="IPR005761">
    <property type="entry name" value="UDP-N-AcMur-Glu-dNH2Pim_ligase"/>
</dbReference>
<evidence type="ECO:0000256" key="1">
    <source>
        <dbReference type="ARBA" id="ARBA00005898"/>
    </source>
</evidence>
<evidence type="ECO:0000256" key="12">
    <source>
        <dbReference type="ARBA" id="ARBA00081560"/>
    </source>
</evidence>
<dbReference type="GO" id="GO:0008360">
    <property type="term" value="P:regulation of cell shape"/>
    <property type="evidence" value="ECO:0007669"/>
    <property type="project" value="UniProtKB-KW"/>
</dbReference>
<evidence type="ECO:0000256" key="8">
    <source>
        <dbReference type="ARBA" id="ARBA00066633"/>
    </source>
</evidence>
<feature type="binding site" evidence="13">
    <location>
        <position position="203"/>
    </location>
    <ligand>
        <name>UDP-N-acetyl-alpha-D-muramoyl-L-alanyl-D-glutamate</name>
        <dbReference type="ChEBI" id="CHEBI:83900"/>
    </ligand>
</feature>
<feature type="domain" description="Mur ligase central" evidence="17">
    <location>
        <begin position="124"/>
        <end position="326"/>
    </location>
</feature>
<reference evidence="19" key="1">
    <citation type="submission" date="2018-05" db="EMBL/GenBank/DDBJ databases">
        <authorList>
            <person name="Cea G.-C."/>
            <person name="William W."/>
        </authorList>
    </citation>
    <scope>NUCLEOTIDE SEQUENCE [LARGE SCALE GENOMIC DNA]</scope>
    <source>
        <strain evidence="19">DB21MT 5</strain>
    </source>
</reference>
<evidence type="ECO:0000256" key="3">
    <source>
        <dbReference type="ARBA" id="ARBA00022960"/>
    </source>
</evidence>
<dbReference type="UniPathway" id="UPA00219"/>
<evidence type="ECO:0000313" key="19">
    <source>
        <dbReference type="Proteomes" id="UP000250163"/>
    </source>
</evidence>
<dbReference type="EC" id="6.3.2.13" evidence="8 13"/>
<evidence type="ECO:0000256" key="7">
    <source>
        <dbReference type="ARBA" id="ARBA00050251"/>
    </source>
</evidence>
<evidence type="ECO:0000259" key="17">
    <source>
        <dbReference type="Pfam" id="PF08245"/>
    </source>
</evidence>
<feature type="binding site" evidence="13">
    <location>
        <position position="398"/>
    </location>
    <ligand>
        <name>meso-2,6-diaminopimelate</name>
        <dbReference type="ChEBI" id="CHEBI:57791"/>
    </ligand>
</feature>
<protein>
    <recommendedName>
        <fullName evidence="9 13">UDP-N-acetylmuramoyl-L-alanyl-D-glutamate--2,6-diaminopimelate ligase</fullName>
        <ecNumber evidence="8 13">6.3.2.13</ecNumber>
    </recommendedName>
    <alternativeName>
        <fullName evidence="10 13">Meso-A2pm-adding enzyme</fullName>
    </alternativeName>
    <alternativeName>
        <fullName evidence="11 13">Meso-diaminopimelate-adding enzyme</fullName>
    </alternativeName>
    <alternativeName>
        <fullName evidence="12 13">UDP-MurNAc-L-Ala-D-Glu:meso-diaminopimelate ligase</fullName>
    </alternativeName>
    <alternativeName>
        <fullName evidence="13">UDP-MurNAc-tripeptide synthetase</fullName>
    </alternativeName>
    <alternativeName>
        <fullName evidence="13">UDP-N-acetylmuramyl-tripeptide synthetase</fullName>
    </alternativeName>
</protein>
<feature type="binding site" evidence="13">
    <location>
        <position position="167"/>
    </location>
    <ligand>
        <name>UDP-N-acetyl-alpha-D-muramoyl-L-alanyl-D-glutamate</name>
        <dbReference type="ChEBI" id="CHEBI:83900"/>
    </ligand>
</feature>
<feature type="domain" description="Mur ligase C-terminal" evidence="16">
    <location>
        <begin position="349"/>
        <end position="475"/>
    </location>
</feature>
<comment type="function">
    <text evidence="13">Catalyzes the addition of meso-diaminopimelic acid to the nucleotide precursor UDP-N-acetylmuramoyl-L-alanyl-D-glutamate (UMAG) in the biosynthesis of bacterial cell-wall peptidoglycan.</text>
</comment>
<keyword evidence="4 13" id="KW-0573">Peptidoglycan synthesis</keyword>
<organism evidence="18 19">
    <name type="scientific">Moritella yayanosii</name>
    <dbReference type="NCBI Taxonomy" id="69539"/>
    <lineage>
        <taxon>Bacteria</taxon>
        <taxon>Pseudomonadati</taxon>
        <taxon>Pseudomonadota</taxon>
        <taxon>Gammaproteobacteria</taxon>
        <taxon>Alteromonadales</taxon>
        <taxon>Moritellaceae</taxon>
        <taxon>Moritella</taxon>
    </lineage>
</organism>
<dbReference type="KEGG" id="mya:MORIYA_3276"/>
<keyword evidence="19" id="KW-1185">Reference proteome</keyword>
<dbReference type="HAMAP" id="MF_00208">
    <property type="entry name" value="MurE"/>
    <property type="match status" value="1"/>
</dbReference>
<comment type="PTM">
    <text evidence="13">Carboxylation is probably crucial for Mg(2+) binding and, consequently, for the gamma-phosphate positioning of ATP.</text>
</comment>
<evidence type="ECO:0000256" key="14">
    <source>
        <dbReference type="RuleBase" id="RU004135"/>
    </source>
</evidence>
<feature type="binding site" evidence="13">
    <location>
        <position position="477"/>
    </location>
    <ligand>
        <name>meso-2,6-diaminopimelate</name>
        <dbReference type="ChEBI" id="CHEBI:57791"/>
    </ligand>
</feature>
<dbReference type="SUPFAM" id="SSF63418">
    <property type="entry name" value="MurE/MurF N-terminal domain"/>
    <property type="match status" value="1"/>
</dbReference>
<dbReference type="InterPro" id="IPR000713">
    <property type="entry name" value="Mur_ligase_N"/>
</dbReference>
<sequence length="503" mass="54687">MPWALNIKGLEMNSSCRVLSLQAWNIDLELAVNALIIDSRKVQAGDCFVAVNGHALDGRRFISKALKSGATAVLKDADNPAEHGHITYIDQRPIISFFGLNQALSALADNFYQSPSQQLKLIGVTGTNGKSTITQIIANWVTLLNGKAGVMGTIGNGLFDQLVQTENTTGSGLDVQAEIANQVQQGAELCAMEVSSHGLIQGRVNALDFDVALFTNLTRDHLDYHGDMEAYADAKKILFQGSVKHKILNVDDAYGKMWAQQWPDAIQFSVQQDLFSHHGAVIYCNDLSFDTGGFRCELKTSWGDGTLQCGLIGEFNASNVVAACASLLALGYDLEDLLQVAPKLTAVCGRMELFKQVGQAACVVDYAHTPDALEKALQALRVHCEGKLWCIYGCGGDRDTGKRPLMAQVAEQFADMAVITDDNPRTESAAAIVKDMLSGLAKPDAVHVIHDRRRAIQWAMAQSGAKDIILVAGKGHEDYQIIGVEKHHYSDRETISELLDNQQ</sequence>
<feature type="binding site" evidence="13">
    <location>
        <begin position="168"/>
        <end position="169"/>
    </location>
    <ligand>
        <name>UDP-N-acetyl-alpha-D-muramoyl-L-alanyl-D-glutamate</name>
        <dbReference type="ChEBI" id="CHEBI:83900"/>
    </ligand>
</feature>
<dbReference type="PANTHER" id="PTHR23135">
    <property type="entry name" value="MUR LIGASE FAMILY MEMBER"/>
    <property type="match status" value="1"/>
</dbReference>
<feature type="modified residue" description="N6-carboxylysine" evidence="13">
    <location>
        <position position="235"/>
    </location>
</feature>
<keyword evidence="13" id="KW-0460">Magnesium</keyword>
<dbReference type="PANTHER" id="PTHR23135:SF4">
    <property type="entry name" value="UDP-N-ACETYLMURAMOYL-L-ALANYL-D-GLUTAMATE--2,6-DIAMINOPIMELATE LIGASE MURE HOMOLOG, CHLOROPLASTIC"/>
    <property type="match status" value="1"/>
</dbReference>
<dbReference type="GO" id="GO:0051301">
    <property type="term" value="P:cell division"/>
    <property type="evidence" value="ECO:0007669"/>
    <property type="project" value="UniProtKB-KW"/>
</dbReference>
<dbReference type="Gene3D" id="3.90.190.20">
    <property type="entry name" value="Mur ligase, C-terminal domain"/>
    <property type="match status" value="1"/>
</dbReference>
<feature type="domain" description="Mur ligase N-terminal catalytic" evidence="15">
    <location>
        <begin position="34"/>
        <end position="112"/>
    </location>
</feature>
<dbReference type="InterPro" id="IPR036615">
    <property type="entry name" value="Mur_ligase_C_dom_sf"/>
</dbReference>
<keyword evidence="6 13" id="KW-0961">Cell wall biogenesis/degradation</keyword>
<feature type="binding site" evidence="13">
    <location>
        <position position="201"/>
    </location>
    <ligand>
        <name>UDP-N-acetyl-alpha-D-muramoyl-L-alanyl-D-glutamate</name>
        <dbReference type="ChEBI" id="CHEBI:83900"/>
    </ligand>
</feature>
<dbReference type="GO" id="GO:0000287">
    <property type="term" value="F:magnesium ion binding"/>
    <property type="evidence" value="ECO:0007669"/>
    <property type="project" value="UniProtKB-UniRule"/>
</dbReference>
<dbReference type="Proteomes" id="UP000250163">
    <property type="component" value="Chromosome MORIYA"/>
</dbReference>
<keyword evidence="13 18" id="KW-0436">Ligase</keyword>
<dbReference type="InterPro" id="IPR004101">
    <property type="entry name" value="Mur_ligase_C"/>
</dbReference>
<dbReference type="OrthoDB" id="9800958at2"/>
<dbReference type="SUPFAM" id="SSF53244">
    <property type="entry name" value="MurD-like peptide ligases, peptide-binding domain"/>
    <property type="match status" value="1"/>
</dbReference>
<feature type="short sequence motif" description="Meso-diaminopimelate recognition motif" evidence="13">
    <location>
        <begin position="422"/>
        <end position="425"/>
    </location>
</feature>
<evidence type="ECO:0000313" key="18">
    <source>
        <dbReference type="EMBL" id="SQD79731.1"/>
    </source>
</evidence>
<comment type="similarity">
    <text evidence="1 13">Belongs to the MurCDEF family. MurE subfamily.</text>
</comment>
<dbReference type="GO" id="GO:0009252">
    <property type="term" value="P:peptidoglycan biosynthetic process"/>
    <property type="evidence" value="ECO:0007669"/>
    <property type="project" value="UniProtKB-UniRule"/>
</dbReference>
<dbReference type="NCBIfam" id="TIGR01085">
    <property type="entry name" value="murE"/>
    <property type="match status" value="1"/>
</dbReference>
<keyword evidence="2 13" id="KW-0132">Cell division</keyword>
<dbReference type="InterPro" id="IPR035911">
    <property type="entry name" value="MurE/MurF_N"/>
</dbReference>
<comment type="caution">
    <text evidence="13">Lacks conserved residue(s) required for the propagation of feature annotation.</text>
</comment>
<dbReference type="InterPro" id="IPR036565">
    <property type="entry name" value="Mur-like_cat_sf"/>
</dbReference>
<gene>
    <name evidence="13 18" type="primary">murE</name>
    <name evidence="18" type="ORF">MORIYA_3276</name>
</gene>
<dbReference type="FunFam" id="3.90.190.20:FF:000006">
    <property type="entry name" value="UDP-N-acetylmuramoyl-L-alanyl-D-glutamate--2,6-diaminopimelate ligase"/>
    <property type="match status" value="1"/>
</dbReference>
<keyword evidence="13" id="KW-0547">Nucleotide-binding</keyword>
<evidence type="ECO:0000256" key="5">
    <source>
        <dbReference type="ARBA" id="ARBA00023306"/>
    </source>
</evidence>
<comment type="catalytic activity">
    <reaction evidence="7 13">
        <text>UDP-N-acetyl-alpha-D-muramoyl-L-alanyl-D-glutamate + meso-2,6-diaminopimelate + ATP = UDP-N-acetyl-alpha-D-muramoyl-L-alanyl-gamma-D-glutamyl-meso-2,6-diaminopimelate + ADP + phosphate + H(+)</text>
        <dbReference type="Rhea" id="RHEA:23676"/>
        <dbReference type="ChEBI" id="CHEBI:15378"/>
        <dbReference type="ChEBI" id="CHEBI:30616"/>
        <dbReference type="ChEBI" id="CHEBI:43474"/>
        <dbReference type="ChEBI" id="CHEBI:57791"/>
        <dbReference type="ChEBI" id="CHEBI:83900"/>
        <dbReference type="ChEBI" id="CHEBI:83905"/>
        <dbReference type="ChEBI" id="CHEBI:456216"/>
        <dbReference type="EC" id="6.3.2.13"/>
    </reaction>
</comment>
<evidence type="ECO:0000256" key="2">
    <source>
        <dbReference type="ARBA" id="ARBA00022618"/>
    </source>
</evidence>
<dbReference type="NCBIfam" id="NF001123">
    <property type="entry name" value="PRK00139.1-1"/>
    <property type="match status" value="1"/>
</dbReference>
<evidence type="ECO:0000256" key="11">
    <source>
        <dbReference type="ARBA" id="ARBA00076158"/>
    </source>
</evidence>
<dbReference type="GO" id="GO:0005524">
    <property type="term" value="F:ATP binding"/>
    <property type="evidence" value="ECO:0007669"/>
    <property type="project" value="UniProtKB-UniRule"/>
</dbReference>
<feature type="binding site" evidence="13">
    <location>
        <position position="195"/>
    </location>
    <ligand>
        <name>UDP-N-acetyl-alpha-D-muramoyl-L-alanyl-D-glutamate</name>
        <dbReference type="ChEBI" id="CHEBI:83900"/>
    </ligand>
</feature>
<evidence type="ECO:0000256" key="4">
    <source>
        <dbReference type="ARBA" id="ARBA00022984"/>
    </source>
</evidence>
<dbReference type="GO" id="GO:0008765">
    <property type="term" value="F:UDP-N-acetylmuramoylalanyl-D-glutamate-2,6-diaminopimelate ligase activity"/>
    <property type="evidence" value="ECO:0007669"/>
    <property type="project" value="UniProtKB-UniRule"/>
</dbReference>
<dbReference type="GO" id="GO:0071555">
    <property type="term" value="P:cell wall organization"/>
    <property type="evidence" value="ECO:0007669"/>
    <property type="project" value="UniProtKB-KW"/>
</dbReference>
<evidence type="ECO:0000259" key="15">
    <source>
        <dbReference type="Pfam" id="PF01225"/>
    </source>
</evidence>
<comment type="cofactor">
    <cofactor evidence="13">
        <name>Mg(2+)</name>
        <dbReference type="ChEBI" id="CHEBI:18420"/>
    </cofactor>
</comment>
<accession>A0A330LUN8</accession>
<dbReference type="AlphaFoldDB" id="A0A330LUN8"/>
<evidence type="ECO:0000256" key="13">
    <source>
        <dbReference type="HAMAP-Rule" id="MF_00208"/>
    </source>
</evidence>
<name>A0A330LUN8_9GAMM</name>
<evidence type="ECO:0000259" key="16">
    <source>
        <dbReference type="Pfam" id="PF02875"/>
    </source>
</evidence>
<feature type="binding site" evidence="13">
    <location>
        <position position="473"/>
    </location>
    <ligand>
        <name>meso-2,6-diaminopimelate</name>
        <dbReference type="ChEBI" id="CHEBI:57791"/>
    </ligand>
</feature>
<keyword evidence="5 13" id="KW-0131">Cell cycle</keyword>
<keyword evidence="13" id="KW-0067">ATP-binding</keyword>
<comment type="subcellular location">
    <subcellularLocation>
        <location evidence="13 14">Cytoplasm</location>
    </subcellularLocation>
</comment>
<keyword evidence="3 13" id="KW-0133">Cell shape</keyword>
<dbReference type="Gene3D" id="3.40.1190.10">
    <property type="entry name" value="Mur-like, catalytic domain"/>
    <property type="match status" value="1"/>
</dbReference>
<dbReference type="Pfam" id="PF02875">
    <property type="entry name" value="Mur_ligase_C"/>
    <property type="match status" value="1"/>
</dbReference>
<evidence type="ECO:0000256" key="9">
    <source>
        <dbReference type="ARBA" id="ARBA00072883"/>
    </source>
</evidence>
<evidence type="ECO:0000256" key="6">
    <source>
        <dbReference type="ARBA" id="ARBA00023316"/>
    </source>
</evidence>
<comment type="pathway">
    <text evidence="13 14">Cell wall biogenesis; peptidoglycan biosynthesis.</text>
</comment>
<dbReference type="Pfam" id="PF08245">
    <property type="entry name" value="Mur_ligase_M"/>
    <property type="match status" value="1"/>
</dbReference>
<dbReference type="SUPFAM" id="SSF53623">
    <property type="entry name" value="MurD-like peptide ligases, catalytic domain"/>
    <property type="match status" value="1"/>
</dbReference>
<feature type="binding site" evidence="13">
    <location>
        <position position="39"/>
    </location>
    <ligand>
        <name>UDP-N-acetyl-alpha-D-muramoyl-L-alanyl-D-glutamate</name>
        <dbReference type="ChEBI" id="CHEBI:83900"/>
    </ligand>
</feature>
<dbReference type="GO" id="GO:0005737">
    <property type="term" value="C:cytoplasm"/>
    <property type="evidence" value="ECO:0007669"/>
    <property type="project" value="UniProtKB-SubCell"/>
</dbReference>
<evidence type="ECO:0000256" key="10">
    <source>
        <dbReference type="ARBA" id="ARBA00075482"/>
    </source>
</evidence>
<proteinExistence type="inferred from homology"/>
<dbReference type="EMBL" id="LS483250">
    <property type="protein sequence ID" value="SQD79731.1"/>
    <property type="molecule type" value="Genomic_DNA"/>
</dbReference>
<dbReference type="NCBIfam" id="NF001126">
    <property type="entry name" value="PRK00139.1-4"/>
    <property type="match status" value="1"/>
</dbReference>
<dbReference type="Pfam" id="PF01225">
    <property type="entry name" value="Mur_ligase"/>
    <property type="match status" value="1"/>
</dbReference>
<feature type="binding site" evidence="13">
    <location>
        <begin position="422"/>
        <end position="425"/>
    </location>
    <ligand>
        <name>meso-2,6-diaminopimelate</name>
        <dbReference type="ChEBI" id="CHEBI:57791"/>
    </ligand>
</feature>
<keyword evidence="13" id="KW-0963">Cytoplasm</keyword>